<dbReference type="OrthoDB" id="414243at2759"/>
<organism evidence="3 4">
    <name type="scientific">Schizophyllum amplum</name>
    <dbReference type="NCBI Taxonomy" id="97359"/>
    <lineage>
        <taxon>Eukaryota</taxon>
        <taxon>Fungi</taxon>
        <taxon>Dikarya</taxon>
        <taxon>Basidiomycota</taxon>
        <taxon>Agaricomycotina</taxon>
        <taxon>Agaricomycetes</taxon>
        <taxon>Agaricomycetidae</taxon>
        <taxon>Agaricales</taxon>
        <taxon>Schizophyllaceae</taxon>
        <taxon>Schizophyllum</taxon>
    </lineage>
</organism>
<evidence type="ECO:0000259" key="2">
    <source>
        <dbReference type="Pfam" id="PF09949"/>
    </source>
</evidence>
<feature type="signal peptide" evidence="1">
    <location>
        <begin position="1"/>
        <end position="20"/>
    </location>
</feature>
<dbReference type="AlphaFoldDB" id="A0A550CC63"/>
<dbReference type="PANTHER" id="PTHR28208">
    <property type="entry name" value="PHOSPHATIDATE PHOSPHATASE APP1"/>
    <property type="match status" value="1"/>
</dbReference>
<feature type="domain" description="Phosphatidate phosphatase APP1 catalytic" evidence="2">
    <location>
        <begin position="263"/>
        <end position="406"/>
    </location>
</feature>
<dbReference type="InterPro" id="IPR052935">
    <property type="entry name" value="Mg2+_PAP"/>
</dbReference>
<dbReference type="EMBL" id="VDMD01000013">
    <property type="protein sequence ID" value="TRM62387.1"/>
    <property type="molecule type" value="Genomic_DNA"/>
</dbReference>
<keyword evidence="1" id="KW-0732">Signal</keyword>
<evidence type="ECO:0000313" key="4">
    <source>
        <dbReference type="Proteomes" id="UP000320762"/>
    </source>
</evidence>
<dbReference type="GO" id="GO:0030479">
    <property type="term" value="C:actin cortical patch"/>
    <property type="evidence" value="ECO:0007669"/>
    <property type="project" value="TreeGrafter"/>
</dbReference>
<feature type="chain" id="PRO_5021821126" description="Phosphatidate phosphatase APP1 catalytic domain-containing protein" evidence="1">
    <location>
        <begin position="21"/>
        <end position="499"/>
    </location>
</feature>
<keyword evidence="4" id="KW-1185">Reference proteome</keyword>
<dbReference type="Proteomes" id="UP000320762">
    <property type="component" value="Unassembled WGS sequence"/>
</dbReference>
<name>A0A550CC63_9AGAR</name>
<dbReference type="GO" id="GO:0008195">
    <property type="term" value="F:phosphatidate phosphatase activity"/>
    <property type="evidence" value="ECO:0007669"/>
    <property type="project" value="InterPro"/>
</dbReference>
<dbReference type="PANTHER" id="PTHR28208:SF2">
    <property type="entry name" value="PHOSPHATIDATE PHOSPHATASE APP1 CATALYTIC DOMAIN-CONTAINING PROTEIN"/>
    <property type="match status" value="1"/>
</dbReference>
<evidence type="ECO:0000313" key="3">
    <source>
        <dbReference type="EMBL" id="TRM62387.1"/>
    </source>
</evidence>
<protein>
    <recommendedName>
        <fullName evidence="2">Phosphatidate phosphatase APP1 catalytic domain-containing protein</fullName>
    </recommendedName>
</protein>
<evidence type="ECO:0000256" key="1">
    <source>
        <dbReference type="SAM" id="SignalP"/>
    </source>
</evidence>
<accession>A0A550CC63</accession>
<dbReference type="InterPro" id="IPR019236">
    <property type="entry name" value="APP1_cat"/>
</dbReference>
<reference evidence="3 4" key="1">
    <citation type="journal article" date="2019" name="New Phytol.">
        <title>Comparative genomics reveals unique wood-decay strategies and fruiting body development in the Schizophyllaceae.</title>
        <authorList>
            <person name="Almasi E."/>
            <person name="Sahu N."/>
            <person name="Krizsan K."/>
            <person name="Balint B."/>
            <person name="Kovacs G.M."/>
            <person name="Kiss B."/>
            <person name="Cseklye J."/>
            <person name="Drula E."/>
            <person name="Henrissat B."/>
            <person name="Nagy I."/>
            <person name="Chovatia M."/>
            <person name="Adam C."/>
            <person name="LaButti K."/>
            <person name="Lipzen A."/>
            <person name="Riley R."/>
            <person name="Grigoriev I.V."/>
            <person name="Nagy L.G."/>
        </authorList>
    </citation>
    <scope>NUCLEOTIDE SEQUENCE [LARGE SCALE GENOMIC DNA]</scope>
    <source>
        <strain evidence="3 4">NL-1724</strain>
    </source>
</reference>
<dbReference type="Pfam" id="PF09949">
    <property type="entry name" value="APP1_cat"/>
    <property type="match status" value="1"/>
</dbReference>
<gene>
    <name evidence="3" type="ORF">BD626DRAFT_404241</name>
</gene>
<sequence length="499" mass="54572">MPSFSSRVLALFLALELAAGAPPPTATVPAPPRDRRDIISSATSAAGSLTSEAGGALTSAFPSAVASVYSSLASSIPTEAAGGIIPGFDVPSVDDVKNEAGLSDDEIEQLPVRILNIPGFANLTDNGWSVLFHGQAYREPLENSSKLDTLTNVFLPEKDVDQLNETQQDQARNLTSAIYSLPVSDLSLTFTLYNATKDAQDSPILNLTFPLPTDSRGEFNQFVHMNDSIPTDLGERVHRVEVRTNAGDLGNSSAFLVPSQGITFLADIDDVLRVTRIYSPTSGLNNSFANPFTPWSTMPAVYTHWLESIPSAHFHYLTTTPEPATRMYESFIFGNYPLGSFDTRPYNFTTLDQTFRVRSVALRRALETFPQRRFVLIGDTSNADIMRDYPQLAKDYGNVQCILLRNTTATDSGDHFPYDTSGFEGLDNSTYFFFDVPEDLMGLDIENGECVNSSVPQNIEYGYQNLPWDPETDGAEGLKRSVTWRVVLVTGLLAVALAL</sequence>
<dbReference type="STRING" id="97359.A0A550CC63"/>
<proteinExistence type="predicted"/>
<comment type="caution">
    <text evidence="3">The sequence shown here is derived from an EMBL/GenBank/DDBJ whole genome shotgun (WGS) entry which is preliminary data.</text>
</comment>